<dbReference type="Gene3D" id="3.40.1370.10">
    <property type="match status" value="1"/>
</dbReference>
<organism evidence="5">
    <name type="scientific">marine metagenome</name>
    <dbReference type="NCBI Taxonomy" id="408172"/>
    <lineage>
        <taxon>unclassified sequences</taxon>
        <taxon>metagenomes</taxon>
        <taxon>ecological metagenomes</taxon>
    </lineage>
</organism>
<dbReference type="GO" id="GO:0006412">
    <property type="term" value="P:translation"/>
    <property type="evidence" value="ECO:0007669"/>
    <property type="project" value="InterPro"/>
</dbReference>
<dbReference type="GO" id="GO:0003735">
    <property type="term" value="F:structural constituent of ribosome"/>
    <property type="evidence" value="ECO:0007669"/>
    <property type="project" value="InterPro"/>
</dbReference>
<dbReference type="InterPro" id="IPR002136">
    <property type="entry name" value="Ribosomal_uL4"/>
</dbReference>
<dbReference type="NCBIfam" id="TIGR03953">
    <property type="entry name" value="rplD_bact"/>
    <property type="match status" value="1"/>
</dbReference>
<dbReference type="GO" id="GO:0005840">
    <property type="term" value="C:ribosome"/>
    <property type="evidence" value="ECO:0007669"/>
    <property type="project" value="UniProtKB-KW"/>
</dbReference>
<dbReference type="InterPro" id="IPR013005">
    <property type="entry name" value="Ribosomal_uL4-like"/>
</dbReference>
<dbReference type="PANTHER" id="PTHR10746">
    <property type="entry name" value="50S RIBOSOMAL PROTEIN L4"/>
    <property type="match status" value="1"/>
</dbReference>
<dbReference type="Pfam" id="PF00573">
    <property type="entry name" value="Ribosomal_L4"/>
    <property type="match status" value="1"/>
</dbReference>
<dbReference type="GO" id="GO:1990904">
    <property type="term" value="C:ribonucleoprotein complex"/>
    <property type="evidence" value="ECO:0007669"/>
    <property type="project" value="UniProtKB-KW"/>
</dbReference>
<reference evidence="5" key="1">
    <citation type="submission" date="2018-05" db="EMBL/GenBank/DDBJ databases">
        <authorList>
            <person name="Lanie J.A."/>
            <person name="Ng W.-L."/>
            <person name="Kazmierczak K.M."/>
            <person name="Andrzejewski T.M."/>
            <person name="Davidsen T.M."/>
            <person name="Wayne K.J."/>
            <person name="Tettelin H."/>
            <person name="Glass J.I."/>
            <person name="Rusch D."/>
            <person name="Podicherti R."/>
            <person name="Tsui H.-C.T."/>
            <person name="Winkler M.E."/>
        </authorList>
    </citation>
    <scope>NUCLEOTIDE SEQUENCE</scope>
</reference>
<protein>
    <recommendedName>
        <fullName evidence="6">50S ribosomal protein L4</fullName>
    </recommendedName>
</protein>
<keyword evidence="3" id="KW-0687">Ribonucleoprotein</keyword>
<evidence type="ECO:0000256" key="3">
    <source>
        <dbReference type="ARBA" id="ARBA00023274"/>
    </source>
</evidence>
<dbReference type="EMBL" id="UINC01001018">
    <property type="protein sequence ID" value="SUZ67714.1"/>
    <property type="molecule type" value="Genomic_DNA"/>
</dbReference>
<proteinExistence type="inferred from homology"/>
<name>A0A381PM65_9ZZZZ</name>
<sequence length="209" mass="23312">MDLPVHNFEGEVISKVRVEDSVFKIEPNADVVYRAVMSEMTNSRQGTHSTKTRSEVRGGGRKPWRQKGRGVARAGSIRSPIWKGGGVTHGPKPKDYKYKLPKKMRRLARRSVLSQRAGDKEIMVVEEVSLASPKTKDFTHILNKLGIVGKKITFFPVTSNKNVVLSARNLPNVTVIEATNASTYDLLDAEVLLFEKEGLKKLNDLLTVN</sequence>
<feature type="region of interest" description="Disordered" evidence="4">
    <location>
        <begin position="41"/>
        <end position="70"/>
    </location>
</feature>
<gene>
    <name evidence="5" type="ORF">METZ01_LOCUS20568</name>
</gene>
<keyword evidence="2" id="KW-0689">Ribosomal protein</keyword>
<evidence type="ECO:0000256" key="2">
    <source>
        <dbReference type="ARBA" id="ARBA00022980"/>
    </source>
</evidence>
<evidence type="ECO:0008006" key="6">
    <source>
        <dbReference type="Google" id="ProtNLM"/>
    </source>
</evidence>
<evidence type="ECO:0000256" key="1">
    <source>
        <dbReference type="ARBA" id="ARBA00010528"/>
    </source>
</evidence>
<evidence type="ECO:0000256" key="4">
    <source>
        <dbReference type="SAM" id="MobiDB-lite"/>
    </source>
</evidence>
<dbReference type="SUPFAM" id="SSF52166">
    <property type="entry name" value="Ribosomal protein L4"/>
    <property type="match status" value="1"/>
</dbReference>
<dbReference type="HAMAP" id="MF_01328_B">
    <property type="entry name" value="Ribosomal_uL4_B"/>
    <property type="match status" value="1"/>
</dbReference>
<dbReference type="AlphaFoldDB" id="A0A381PM65"/>
<evidence type="ECO:0000313" key="5">
    <source>
        <dbReference type="EMBL" id="SUZ67714.1"/>
    </source>
</evidence>
<dbReference type="InterPro" id="IPR023574">
    <property type="entry name" value="Ribosomal_uL4_dom_sf"/>
</dbReference>
<feature type="compositionally biased region" description="Basic residues" evidence="4">
    <location>
        <begin position="59"/>
        <end position="70"/>
    </location>
</feature>
<comment type="similarity">
    <text evidence="1">Belongs to the universal ribosomal protein uL4 family.</text>
</comment>
<accession>A0A381PM65</accession>
<dbReference type="PANTHER" id="PTHR10746:SF6">
    <property type="entry name" value="LARGE RIBOSOMAL SUBUNIT PROTEIN UL4M"/>
    <property type="match status" value="1"/>
</dbReference>